<dbReference type="Pfam" id="PF08972">
    <property type="entry name" value="DUF1902"/>
    <property type="match status" value="1"/>
</dbReference>
<evidence type="ECO:0000313" key="2">
    <source>
        <dbReference type="EMBL" id="MBK7423561.1"/>
    </source>
</evidence>
<feature type="domain" description="DUF1902" evidence="1">
    <location>
        <begin position="5"/>
        <end position="69"/>
    </location>
</feature>
<sequence length="78" mass="8576">MCKVLFIRAEWDAEAGVWVARSDDVPGLATEAETLEALSTKLESLVPELLDANGYPDGPDIPFELLARKFSVAYRAVH</sequence>
<dbReference type="InterPro" id="IPR015066">
    <property type="entry name" value="DUF1902"/>
</dbReference>
<evidence type="ECO:0000313" key="3">
    <source>
        <dbReference type="Proteomes" id="UP000886602"/>
    </source>
</evidence>
<protein>
    <submittedName>
        <fullName evidence="2">DUF1902 domain-containing protein</fullName>
    </submittedName>
</protein>
<dbReference type="Gene3D" id="3.30.2390.10">
    <property type="entry name" value="TTHA1013-like"/>
    <property type="match status" value="1"/>
</dbReference>
<dbReference type="InterPro" id="IPR035069">
    <property type="entry name" value="TTHA1013/TTHA0281-like"/>
</dbReference>
<dbReference type="AlphaFoldDB" id="A0A9D7FEY5"/>
<dbReference type="Proteomes" id="UP000886602">
    <property type="component" value="Unassembled WGS sequence"/>
</dbReference>
<organism evidence="2 3">
    <name type="scientific">Candidatus Propionivibrio dominans</name>
    <dbReference type="NCBI Taxonomy" id="2954373"/>
    <lineage>
        <taxon>Bacteria</taxon>
        <taxon>Pseudomonadati</taxon>
        <taxon>Pseudomonadota</taxon>
        <taxon>Betaproteobacteria</taxon>
        <taxon>Rhodocyclales</taxon>
        <taxon>Rhodocyclaceae</taxon>
        <taxon>Propionivibrio</taxon>
    </lineage>
</organism>
<dbReference type="SUPFAM" id="SSF143100">
    <property type="entry name" value="TTHA1013/TTHA0281-like"/>
    <property type="match status" value="1"/>
</dbReference>
<reference evidence="2" key="1">
    <citation type="submission" date="2020-10" db="EMBL/GenBank/DDBJ databases">
        <title>Connecting structure to function with the recovery of over 1000 high-quality activated sludge metagenome-assembled genomes encoding full-length rRNA genes using long-read sequencing.</title>
        <authorList>
            <person name="Singleton C.M."/>
            <person name="Petriglieri F."/>
            <person name="Kristensen J.M."/>
            <person name="Kirkegaard R.H."/>
            <person name="Michaelsen T.Y."/>
            <person name="Andersen M.H."/>
            <person name="Karst S.M."/>
            <person name="Dueholm M.S."/>
            <person name="Nielsen P.H."/>
            <person name="Albertsen M."/>
        </authorList>
    </citation>
    <scope>NUCLEOTIDE SEQUENCE</scope>
    <source>
        <strain evidence="2">EsbW_18-Q3-R4-48_MAXAC.044</strain>
    </source>
</reference>
<evidence type="ECO:0000259" key="1">
    <source>
        <dbReference type="Pfam" id="PF08972"/>
    </source>
</evidence>
<name>A0A9D7FEY5_9RHOO</name>
<dbReference type="EMBL" id="JADJNC010000016">
    <property type="protein sequence ID" value="MBK7423561.1"/>
    <property type="molecule type" value="Genomic_DNA"/>
</dbReference>
<accession>A0A9D7FEY5</accession>
<proteinExistence type="predicted"/>
<gene>
    <name evidence="2" type="ORF">IPJ48_10920</name>
</gene>
<comment type="caution">
    <text evidence="2">The sequence shown here is derived from an EMBL/GenBank/DDBJ whole genome shotgun (WGS) entry which is preliminary data.</text>
</comment>